<gene>
    <name evidence="7" type="ORF">DI569_02730</name>
</gene>
<keyword evidence="5" id="KW-0449">Lipoprotein</keyword>
<organism evidence="7 8">
    <name type="scientific">Sphingopyxis macrogoltabida</name>
    <name type="common">Sphingomonas macrogoltabidus</name>
    <dbReference type="NCBI Taxonomy" id="33050"/>
    <lineage>
        <taxon>Bacteria</taxon>
        <taxon>Pseudomonadati</taxon>
        <taxon>Pseudomonadota</taxon>
        <taxon>Alphaproteobacteria</taxon>
        <taxon>Sphingomonadales</taxon>
        <taxon>Sphingomonadaceae</taxon>
        <taxon>Sphingopyxis</taxon>
    </lineage>
</organism>
<dbReference type="Pfam" id="PF05433">
    <property type="entry name" value="Rick_17kDa_Anti"/>
    <property type="match status" value="1"/>
</dbReference>
<protein>
    <recommendedName>
        <fullName evidence="3">17 kDa surface antigen</fullName>
    </recommendedName>
</protein>
<evidence type="ECO:0000256" key="5">
    <source>
        <dbReference type="ARBA" id="ARBA00023288"/>
    </source>
</evidence>
<dbReference type="PANTHER" id="PTHR35603:SF2">
    <property type="entry name" value="OUTER MEMBRANE LIPOPROTEIN"/>
    <property type="match status" value="1"/>
</dbReference>
<dbReference type="Proteomes" id="UP000248597">
    <property type="component" value="Unassembled WGS sequence"/>
</dbReference>
<evidence type="ECO:0000313" key="7">
    <source>
        <dbReference type="EMBL" id="PZQ23989.1"/>
    </source>
</evidence>
<dbReference type="GO" id="GO:0009279">
    <property type="term" value="C:cell outer membrane"/>
    <property type="evidence" value="ECO:0007669"/>
    <property type="project" value="UniProtKB-SubCell"/>
</dbReference>
<feature type="domain" description="Glycine zipper 2TM" evidence="6">
    <location>
        <begin position="91"/>
        <end position="130"/>
    </location>
</feature>
<name>A0A2W5L664_SPHMC</name>
<accession>A0A2W5L664</accession>
<reference evidence="7 8" key="1">
    <citation type="submission" date="2017-08" db="EMBL/GenBank/DDBJ databases">
        <title>Infants hospitalized years apart are colonized by the same room-sourced microbial strains.</title>
        <authorList>
            <person name="Brooks B."/>
            <person name="Olm M.R."/>
            <person name="Firek B.A."/>
            <person name="Baker R."/>
            <person name="Thomas B.C."/>
            <person name="Morowitz M.J."/>
            <person name="Banfield J.F."/>
        </authorList>
    </citation>
    <scope>NUCLEOTIDE SEQUENCE [LARGE SCALE GENOMIC DNA]</scope>
    <source>
        <strain evidence="7">S2_005_003_R2_47</strain>
    </source>
</reference>
<keyword evidence="4" id="KW-0472">Membrane</keyword>
<dbReference type="PANTHER" id="PTHR35603">
    <property type="match status" value="1"/>
</dbReference>
<dbReference type="InterPro" id="IPR051407">
    <property type="entry name" value="Bact_OM_lipoprot/Surf_antigen"/>
</dbReference>
<comment type="similarity">
    <text evidence="2">Belongs to the rickettsiale 17 kDa surface antigen family.</text>
</comment>
<sequence length="137" mass="14623">MAAATALAGGCASTGGYGYDDGGYGYYDRAYYDQYGQYDYDRPDPRHGGYYADNYYRSDRRYRERRLGNNDRLYRGRDGKYYCRRSDGSTGLIVGGIAGGALGNIIAPGDSKTVGTVIGAIGGAAAGAAIDSGTRCR</sequence>
<comment type="subcellular location">
    <subcellularLocation>
        <location evidence="1">Cell outer membrane</location>
        <topology evidence="1">Lipid-anchor</topology>
    </subcellularLocation>
</comment>
<proteinExistence type="inferred from homology"/>
<dbReference type="AlphaFoldDB" id="A0A2W5L664"/>
<evidence type="ECO:0000256" key="4">
    <source>
        <dbReference type="ARBA" id="ARBA00023136"/>
    </source>
</evidence>
<dbReference type="EMBL" id="QFPJ01000004">
    <property type="protein sequence ID" value="PZQ23989.1"/>
    <property type="molecule type" value="Genomic_DNA"/>
</dbReference>
<evidence type="ECO:0000256" key="3">
    <source>
        <dbReference type="ARBA" id="ARBA00015281"/>
    </source>
</evidence>
<comment type="caution">
    <text evidence="7">The sequence shown here is derived from an EMBL/GenBank/DDBJ whole genome shotgun (WGS) entry which is preliminary data.</text>
</comment>
<evidence type="ECO:0000313" key="8">
    <source>
        <dbReference type="Proteomes" id="UP000248597"/>
    </source>
</evidence>
<dbReference type="InterPro" id="IPR008816">
    <property type="entry name" value="Gly_zipper_2TM_dom"/>
</dbReference>
<evidence type="ECO:0000259" key="6">
    <source>
        <dbReference type="Pfam" id="PF05433"/>
    </source>
</evidence>
<evidence type="ECO:0000256" key="2">
    <source>
        <dbReference type="ARBA" id="ARBA00008681"/>
    </source>
</evidence>
<evidence type="ECO:0000256" key="1">
    <source>
        <dbReference type="ARBA" id="ARBA00004459"/>
    </source>
</evidence>